<dbReference type="EMBL" id="QGKX02001521">
    <property type="protein sequence ID" value="KAF3506282.1"/>
    <property type="molecule type" value="Genomic_DNA"/>
</dbReference>
<dbReference type="Proteomes" id="UP000712600">
    <property type="component" value="Unassembled WGS sequence"/>
</dbReference>
<comment type="caution">
    <text evidence="1">The sequence shown here is derived from an EMBL/GenBank/DDBJ whole genome shotgun (WGS) entry which is preliminary data.</text>
</comment>
<proteinExistence type="predicted"/>
<sequence>MVDSEDQYFIEKASSVQSMILYDCDGETLSKSISPSRPVSVFMMKPRLCPSRDHSSPVKTFILGFGQVLSDQPAASRLEHYKLAGDAAGLRRRDEFGDYSSSTHGGVKLF</sequence>
<evidence type="ECO:0000313" key="2">
    <source>
        <dbReference type="Proteomes" id="UP000712600"/>
    </source>
</evidence>
<organism evidence="1 2">
    <name type="scientific">Brassica cretica</name>
    <name type="common">Mustard</name>
    <dbReference type="NCBI Taxonomy" id="69181"/>
    <lineage>
        <taxon>Eukaryota</taxon>
        <taxon>Viridiplantae</taxon>
        <taxon>Streptophyta</taxon>
        <taxon>Embryophyta</taxon>
        <taxon>Tracheophyta</taxon>
        <taxon>Spermatophyta</taxon>
        <taxon>Magnoliopsida</taxon>
        <taxon>eudicotyledons</taxon>
        <taxon>Gunneridae</taxon>
        <taxon>Pentapetalae</taxon>
        <taxon>rosids</taxon>
        <taxon>malvids</taxon>
        <taxon>Brassicales</taxon>
        <taxon>Brassicaceae</taxon>
        <taxon>Brassiceae</taxon>
        <taxon>Brassica</taxon>
    </lineage>
</organism>
<name>A0A8S9NY78_BRACR</name>
<dbReference type="AlphaFoldDB" id="A0A8S9NY78"/>
<evidence type="ECO:0000313" key="1">
    <source>
        <dbReference type="EMBL" id="KAF3506282.1"/>
    </source>
</evidence>
<accession>A0A8S9NY78</accession>
<reference evidence="1" key="1">
    <citation type="submission" date="2019-12" db="EMBL/GenBank/DDBJ databases">
        <title>Genome sequencing and annotation of Brassica cretica.</title>
        <authorList>
            <person name="Studholme D.J."/>
            <person name="Sarris P."/>
        </authorList>
    </citation>
    <scope>NUCLEOTIDE SEQUENCE</scope>
    <source>
        <strain evidence="1">PFS-109/04</strain>
        <tissue evidence="1">Leaf</tissue>
    </source>
</reference>
<gene>
    <name evidence="1" type="ORF">F2Q69_00003392</name>
</gene>
<protein>
    <submittedName>
        <fullName evidence="1">Uncharacterized protein</fullName>
    </submittedName>
</protein>